<evidence type="ECO:0000256" key="2">
    <source>
        <dbReference type="ARBA" id="ARBA00004496"/>
    </source>
</evidence>
<feature type="domain" description="Pyrin" evidence="8">
    <location>
        <begin position="1"/>
        <end position="75"/>
    </location>
</feature>
<evidence type="ECO:0000256" key="7">
    <source>
        <dbReference type="ARBA" id="ARBA00023002"/>
    </source>
</evidence>
<evidence type="ECO:0000259" key="8">
    <source>
        <dbReference type="PROSITE" id="PS50824"/>
    </source>
</evidence>
<dbReference type="PROSITE" id="PS50824">
    <property type="entry name" value="DAPIN"/>
    <property type="match status" value="1"/>
</dbReference>
<evidence type="ECO:0000313" key="10">
    <source>
        <dbReference type="Proteomes" id="UP001152622"/>
    </source>
</evidence>
<dbReference type="InterPro" id="IPR036188">
    <property type="entry name" value="FAD/NAD-bd_sf"/>
</dbReference>
<dbReference type="Pfam" id="PF01593">
    <property type="entry name" value="Amino_oxidase"/>
    <property type="match status" value="1"/>
</dbReference>
<dbReference type="Gene3D" id="1.10.533.10">
    <property type="entry name" value="Death Domain, Fas"/>
    <property type="match status" value="1"/>
</dbReference>
<dbReference type="Gene3D" id="3.50.50.60">
    <property type="entry name" value="FAD/NAD(P)-binding domain"/>
    <property type="match status" value="1"/>
</dbReference>
<comment type="caution">
    <text evidence="9">The sequence shown here is derived from an EMBL/GenBank/DDBJ whole genome shotgun (WGS) entry which is preliminary data.</text>
</comment>
<evidence type="ECO:0000256" key="5">
    <source>
        <dbReference type="ARBA" id="ARBA00022630"/>
    </source>
</evidence>
<keyword evidence="10" id="KW-1185">Reference proteome</keyword>
<dbReference type="InterPro" id="IPR002937">
    <property type="entry name" value="Amino_oxidase"/>
</dbReference>
<dbReference type="PANTHER" id="PTHR10742:SF405">
    <property type="entry name" value="PEROXISOMAL N(1)-ACETYL-SPERMINE_SPERMIDINE OXIDASE"/>
    <property type="match status" value="1"/>
</dbReference>
<dbReference type="PANTHER" id="PTHR10742">
    <property type="entry name" value="FLAVIN MONOAMINE OXIDASE"/>
    <property type="match status" value="1"/>
</dbReference>
<dbReference type="Pfam" id="PF02758">
    <property type="entry name" value="PYRIN"/>
    <property type="match status" value="1"/>
</dbReference>
<evidence type="ECO:0000256" key="6">
    <source>
        <dbReference type="ARBA" id="ARBA00022827"/>
    </source>
</evidence>
<dbReference type="InterPro" id="IPR050281">
    <property type="entry name" value="Flavin_monoamine_oxidase"/>
</dbReference>
<dbReference type="EMBL" id="JAINUF010000025">
    <property type="protein sequence ID" value="KAJ8332639.1"/>
    <property type="molecule type" value="Genomic_DNA"/>
</dbReference>
<evidence type="ECO:0000256" key="1">
    <source>
        <dbReference type="ARBA" id="ARBA00001974"/>
    </source>
</evidence>
<organism evidence="9 10">
    <name type="scientific">Synaphobranchus kaupii</name>
    <name type="common">Kaup's arrowtooth eel</name>
    <dbReference type="NCBI Taxonomy" id="118154"/>
    <lineage>
        <taxon>Eukaryota</taxon>
        <taxon>Metazoa</taxon>
        <taxon>Chordata</taxon>
        <taxon>Craniata</taxon>
        <taxon>Vertebrata</taxon>
        <taxon>Euteleostomi</taxon>
        <taxon>Actinopterygii</taxon>
        <taxon>Neopterygii</taxon>
        <taxon>Teleostei</taxon>
        <taxon>Anguilliformes</taxon>
        <taxon>Synaphobranchidae</taxon>
        <taxon>Synaphobranchus</taxon>
    </lineage>
</organism>
<evidence type="ECO:0000256" key="4">
    <source>
        <dbReference type="ARBA" id="ARBA00022490"/>
    </source>
</evidence>
<dbReference type="SUPFAM" id="SSF47986">
    <property type="entry name" value="DEATH domain"/>
    <property type="match status" value="1"/>
</dbReference>
<dbReference type="OrthoDB" id="2019015at2759"/>
<keyword evidence="4" id="KW-0963">Cytoplasm</keyword>
<keyword evidence="6" id="KW-0274">FAD</keyword>
<dbReference type="Proteomes" id="UP001152622">
    <property type="component" value="Unassembled WGS sequence"/>
</dbReference>
<comment type="similarity">
    <text evidence="3">Belongs to the flavin monoamine oxidase family.</text>
</comment>
<reference evidence="9" key="1">
    <citation type="journal article" date="2023" name="Science">
        <title>Genome structures resolve the early diversification of teleost fishes.</title>
        <authorList>
            <person name="Parey E."/>
            <person name="Louis A."/>
            <person name="Montfort J."/>
            <person name="Bouchez O."/>
            <person name="Roques C."/>
            <person name="Iampietro C."/>
            <person name="Lluch J."/>
            <person name="Castinel A."/>
            <person name="Donnadieu C."/>
            <person name="Desvignes T."/>
            <person name="Floi Bucao C."/>
            <person name="Jouanno E."/>
            <person name="Wen M."/>
            <person name="Mejri S."/>
            <person name="Dirks R."/>
            <person name="Jansen H."/>
            <person name="Henkel C."/>
            <person name="Chen W.J."/>
            <person name="Zahm M."/>
            <person name="Cabau C."/>
            <person name="Klopp C."/>
            <person name="Thompson A.W."/>
            <person name="Robinson-Rechavi M."/>
            <person name="Braasch I."/>
            <person name="Lecointre G."/>
            <person name="Bobe J."/>
            <person name="Postlethwait J.H."/>
            <person name="Berthelot C."/>
            <person name="Roest Crollius H."/>
            <person name="Guiguen Y."/>
        </authorList>
    </citation>
    <scope>NUCLEOTIDE SEQUENCE</scope>
    <source>
        <strain evidence="9">WJC10195</strain>
    </source>
</reference>
<protein>
    <recommendedName>
        <fullName evidence="8">Pyrin domain-containing protein</fullName>
    </recommendedName>
</protein>
<gene>
    <name evidence="9" type="ORF">SKAU_G00424280</name>
</gene>
<evidence type="ECO:0000256" key="3">
    <source>
        <dbReference type="ARBA" id="ARBA00005995"/>
    </source>
</evidence>
<keyword evidence="7" id="KW-0560">Oxidoreductase</keyword>
<dbReference type="GO" id="GO:0046592">
    <property type="term" value="F:polyamine oxidase activity"/>
    <property type="evidence" value="ECO:0007669"/>
    <property type="project" value="TreeGrafter"/>
</dbReference>
<proteinExistence type="inferred from homology"/>
<dbReference type="InterPro" id="IPR004020">
    <property type="entry name" value="DAPIN"/>
</dbReference>
<name>A0A9Q1IAM9_SYNKA</name>
<dbReference type="SUPFAM" id="SSF51905">
    <property type="entry name" value="FAD/NAD(P)-binding domain"/>
    <property type="match status" value="1"/>
</dbReference>
<evidence type="ECO:0000313" key="9">
    <source>
        <dbReference type="EMBL" id="KAJ8332639.1"/>
    </source>
</evidence>
<dbReference type="Gene3D" id="3.90.660.10">
    <property type="match status" value="1"/>
</dbReference>
<dbReference type="InterPro" id="IPR011029">
    <property type="entry name" value="DEATH-like_dom_sf"/>
</dbReference>
<comment type="subcellular location">
    <subcellularLocation>
        <location evidence="2">Cytoplasm</location>
    </subcellularLocation>
</comment>
<keyword evidence="5" id="KW-0285">Flavoprotein</keyword>
<accession>A0A9Q1IAM9</accession>
<dbReference type="GO" id="GO:0046203">
    <property type="term" value="P:spermidine catabolic process"/>
    <property type="evidence" value="ECO:0007669"/>
    <property type="project" value="TreeGrafter"/>
</dbReference>
<dbReference type="GO" id="GO:0005737">
    <property type="term" value="C:cytoplasm"/>
    <property type="evidence" value="ECO:0007669"/>
    <property type="project" value="UniProtKB-SubCell"/>
</dbReference>
<dbReference type="AlphaFoldDB" id="A0A9Q1IAM9"/>
<comment type="cofactor">
    <cofactor evidence="1">
        <name>FAD</name>
        <dbReference type="ChEBI" id="CHEBI:57692"/>
    </cofactor>
</comment>
<sequence>MKLKKDEKLKLFQSHLSQYYPECSEREQEDPEALYIVEKMLKTCGSERSLKITLHILRNMKQKDLPASLERDEQHTAANQIPPECVHQAAKSWSSAPTGSTGRCQDNPVFRLACRYNLLDEASTSEENQAMDVGGHPPFVPNWFSSSGRRLGPDLTEPAAELFKGLLQECQQFHQTGGEPVPSVGEYIKARAPGQAQAEWRDDAEARDLRLAMMSVMLKLECSISGTHSMDDVGLGAYGMYKTLLGLDCTYPGGYEGLISCLMTELPKDIVSYNMPVKCVHWNNSVQRVGPCGRTVPVWVECENGDSFPADHVILTVPLGYLKRHQKTLLSPPTSSK</sequence>